<reference evidence="1" key="1">
    <citation type="submission" date="2013-04" db="EMBL/GenBank/DDBJ databases">
        <title>The genome sequencing project of 58 acetic acid bacteria.</title>
        <authorList>
            <person name="Okamoto-Kainuma A."/>
            <person name="Ishikawa M."/>
            <person name="Umino S."/>
            <person name="Koizumi Y."/>
            <person name="Shiwa Y."/>
            <person name="Yoshikawa H."/>
            <person name="Matsutani M."/>
            <person name="Matsushita K."/>
        </authorList>
    </citation>
    <scope>NUCLEOTIDE SEQUENCE</scope>
    <source>
        <strain evidence="1">DSM 15669</strain>
    </source>
</reference>
<organism evidence="1 2">
    <name type="scientific">Saccharibacter floricola DSM 15669</name>
    <dbReference type="NCBI Taxonomy" id="1123227"/>
    <lineage>
        <taxon>Bacteria</taxon>
        <taxon>Pseudomonadati</taxon>
        <taxon>Pseudomonadota</taxon>
        <taxon>Alphaproteobacteria</taxon>
        <taxon>Acetobacterales</taxon>
        <taxon>Acetobacteraceae</taxon>
        <taxon>Saccharibacter</taxon>
    </lineage>
</organism>
<dbReference type="RefSeq" id="WP_018979873.1">
    <property type="nucleotide sequence ID" value="NZ_BAQD01000003.1"/>
</dbReference>
<evidence type="ECO:0000313" key="1">
    <source>
        <dbReference type="EMBL" id="GBQ05140.1"/>
    </source>
</evidence>
<sequence>MSMTELRNNLKLVVFDCDGVLIDSERPSCHATARFARSQGLEISDQEALERFAGKALPQVTQELESLLGHPLPPNTADILRQGLVDLMEKGAEPVEGAMALLKVLTAQHVPMRVGSNSSEAEMEAKFRRTGMDRYFTPDRIHSATDRNHPKPDPDVYLYAAQQEGVTPAETVVIEDSDTGADAARRAGMSCILLRDDGLPLPPYWPVAGFVRVRHLREVFPLLQDKLTLL</sequence>
<dbReference type="Proteomes" id="UP001062901">
    <property type="component" value="Unassembled WGS sequence"/>
</dbReference>
<dbReference type="EMBL" id="BAQD01000003">
    <property type="protein sequence ID" value="GBQ05140.1"/>
    <property type="molecule type" value="Genomic_DNA"/>
</dbReference>
<accession>A0ABQ0NWL8</accession>
<proteinExistence type="predicted"/>
<dbReference type="Gene3D" id="1.10.150.240">
    <property type="entry name" value="Putative phosphatase, domain 2"/>
    <property type="match status" value="1"/>
</dbReference>
<gene>
    <name evidence="1" type="ORF">AA15669_0325</name>
</gene>
<dbReference type="SUPFAM" id="SSF56784">
    <property type="entry name" value="HAD-like"/>
    <property type="match status" value="1"/>
</dbReference>
<protein>
    <submittedName>
        <fullName evidence="1">Phosphatase</fullName>
    </submittedName>
</protein>
<dbReference type="InterPro" id="IPR023198">
    <property type="entry name" value="PGP-like_dom2"/>
</dbReference>
<evidence type="ECO:0000313" key="2">
    <source>
        <dbReference type="Proteomes" id="UP001062901"/>
    </source>
</evidence>
<dbReference type="InterPro" id="IPR023214">
    <property type="entry name" value="HAD_sf"/>
</dbReference>
<dbReference type="InterPro" id="IPR006439">
    <property type="entry name" value="HAD-SF_hydro_IA"/>
</dbReference>
<dbReference type="InterPro" id="IPR041492">
    <property type="entry name" value="HAD_2"/>
</dbReference>
<dbReference type="PRINTS" id="PR00413">
    <property type="entry name" value="HADHALOGNASE"/>
</dbReference>
<keyword evidence="2" id="KW-1185">Reference proteome</keyword>
<dbReference type="SFLD" id="SFLDG01129">
    <property type="entry name" value="C1.5:_HAD__Beta-PGM__Phosphata"/>
    <property type="match status" value="1"/>
</dbReference>
<dbReference type="Pfam" id="PF13419">
    <property type="entry name" value="HAD_2"/>
    <property type="match status" value="1"/>
</dbReference>
<dbReference type="InterPro" id="IPR036412">
    <property type="entry name" value="HAD-like_sf"/>
</dbReference>
<dbReference type="SFLD" id="SFLDS00003">
    <property type="entry name" value="Haloacid_Dehalogenase"/>
    <property type="match status" value="1"/>
</dbReference>
<dbReference type="PANTHER" id="PTHR18901:SF38">
    <property type="entry name" value="PSEUDOURIDINE-5'-PHOSPHATASE"/>
    <property type="match status" value="1"/>
</dbReference>
<dbReference type="Gene3D" id="3.40.50.1000">
    <property type="entry name" value="HAD superfamily/HAD-like"/>
    <property type="match status" value="1"/>
</dbReference>
<dbReference type="PANTHER" id="PTHR18901">
    <property type="entry name" value="2-DEOXYGLUCOSE-6-PHOSPHATE PHOSPHATASE 2"/>
    <property type="match status" value="1"/>
</dbReference>
<comment type="caution">
    <text evidence="1">The sequence shown here is derived from an EMBL/GenBank/DDBJ whole genome shotgun (WGS) entry which is preliminary data.</text>
</comment>
<dbReference type="NCBIfam" id="TIGR01509">
    <property type="entry name" value="HAD-SF-IA-v3"/>
    <property type="match status" value="1"/>
</dbReference>
<name>A0ABQ0NWL8_9PROT</name>